<dbReference type="Proteomes" id="UP000028990">
    <property type="component" value="Unassembled WGS sequence"/>
</dbReference>
<dbReference type="PANTHER" id="PTHR13947">
    <property type="entry name" value="GNAT FAMILY N-ACETYLTRANSFERASE"/>
    <property type="match status" value="1"/>
</dbReference>
<dbReference type="CDD" id="cd04301">
    <property type="entry name" value="NAT_SF"/>
    <property type="match status" value="2"/>
</dbReference>
<name>A0A091CS25_FUKDA</name>
<keyword evidence="3" id="KW-0472">Membrane</keyword>
<gene>
    <name evidence="5" type="ORF">H920_17430</name>
</gene>
<feature type="transmembrane region" description="Helical" evidence="3">
    <location>
        <begin position="540"/>
        <end position="558"/>
    </location>
</feature>
<evidence type="ECO:0000313" key="6">
    <source>
        <dbReference type="Proteomes" id="UP000028990"/>
    </source>
</evidence>
<evidence type="ECO:0000256" key="3">
    <source>
        <dbReference type="SAM" id="Phobius"/>
    </source>
</evidence>
<sequence length="568" mass="63167">MTPHHIRTYRERDRKPVLDLFCRGMTEHVPATFRHMLMLPGTLLIELGVPLSLLLFSGSWLLAITSSLTLLLLLWFLARYNWKLYVATCLRTDMADITKSYLSACGSCFWVAECGGQVVGTVCALPVKNPPLGKKQLKLFHLSVAKEHRGEGIAKNLVRTVLQFARDQGYVEVVLETNIIQRSALALYQGMGFRKTGHYFLNIIWRLAVASVPLPISGQDSDWGKGQGTDQWDHYRGHPGKSRVHRGNWLGEGEDCASHPKVEGFVSIREILGTDQEQKGLELGVQLKFLSQCDGGDSKPAPGPMASAYCPSACYLGGCREVTQADLATPGGQSGRHRSGNMTPHHIRTYRESDRKPVLDLFCRGMTEHVPATFRHMLMLPGTLLIELGVPLSLLLFSGSWLLAITSSLTLLLLLWFLARYNWKLYVATCLRTDMADITKSYLSACGSCFWVAECGGQVVGTVCALPVKNPPLGKKQLKLFHLSVAKEHRGEGIAKNLVRTVLQFARDQGYVEIVLETSIIQRSALAVYQGMGFRKTGHYFMNIIWRLAGIPIFHLLYQLPSARDGGL</sequence>
<feature type="transmembrane region" description="Helical" evidence="3">
    <location>
        <begin position="374"/>
        <end position="395"/>
    </location>
</feature>
<dbReference type="eggNOG" id="KOG3139">
    <property type="taxonomic scope" value="Eukaryota"/>
</dbReference>
<dbReference type="PANTHER" id="PTHR13947:SF48">
    <property type="entry name" value="N-ACETYLTRANSFERASE 8-RELATED"/>
    <property type="match status" value="1"/>
</dbReference>
<evidence type="ECO:0000313" key="5">
    <source>
        <dbReference type="EMBL" id="KFO21077.1"/>
    </source>
</evidence>
<dbReference type="AlphaFoldDB" id="A0A091CS25"/>
<dbReference type="Gene3D" id="3.40.630.30">
    <property type="match status" value="2"/>
</dbReference>
<evidence type="ECO:0000256" key="1">
    <source>
        <dbReference type="ARBA" id="ARBA00022679"/>
    </source>
</evidence>
<dbReference type="InterPro" id="IPR016181">
    <property type="entry name" value="Acyl_CoA_acyltransferase"/>
</dbReference>
<reference evidence="5 6" key="1">
    <citation type="submission" date="2013-11" db="EMBL/GenBank/DDBJ databases">
        <title>The Damaraland mole rat (Fukomys damarensis) genome and evolution of African mole rats.</title>
        <authorList>
            <person name="Gladyshev V.N."/>
            <person name="Fang X."/>
        </authorList>
    </citation>
    <scope>NUCLEOTIDE SEQUENCE [LARGE SCALE GENOMIC DNA]</scope>
    <source>
        <tissue evidence="5">Liver</tissue>
    </source>
</reference>
<accession>A0A091CS25</accession>
<evidence type="ECO:0000259" key="4">
    <source>
        <dbReference type="PROSITE" id="PS51186"/>
    </source>
</evidence>
<dbReference type="Pfam" id="PF00583">
    <property type="entry name" value="Acetyltransf_1"/>
    <property type="match status" value="2"/>
</dbReference>
<dbReference type="PROSITE" id="PS51186">
    <property type="entry name" value="GNAT"/>
    <property type="match status" value="2"/>
</dbReference>
<dbReference type="EMBL" id="KN124472">
    <property type="protein sequence ID" value="KFO21077.1"/>
    <property type="molecule type" value="Genomic_DNA"/>
</dbReference>
<dbReference type="InterPro" id="IPR050769">
    <property type="entry name" value="NAT_camello-type"/>
</dbReference>
<feature type="domain" description="N-acetyltransferase" evidence="4">
    <location>
        <begin position="62"/>
        <end position="215"/>
    </location>
</feature>
<dbReference type="GO" id="GO:0008080">
    <property type="term" value="F:N-acetyltransferase activity"/>
    <property type="evidence" value="ECO:0007669"/>
    <property type="project" value="InterPro"/>
</dbReference>
<feature type="region of interest" description="Disordered" evidence="2">
    <location>
        <begin position="327"/>
        <end position="346"/>
    </location>
</feature>
<feature type="transmembrane region" description="Helical" evidence="3">
    <location>
        <begin position="401"/>
        <end position="419"/>
    </location>
</feature>
<evidence type="ECO:0000256" key="2">
    <source>
        <dbReference type="SAM" id="MobiDB-lite"/>
    </source>
</evidence>
<keyword evidence="3" id="KW-0812">Transmembrane</keyword>
<feature type="transmembrane region" description="Helical" evidence="3">
    <location>
        <begin position="60"/>
        <end position="78"/>
    </location>
</feature>
<organism evidence="5 6">
    <name type="scientific">Fukomys damarensis</name>
    <name type="common">Damaraland mole rat</name>
    <name type="synonym">Cryptomys damarensis</name>
    <dbReference type="NCBI Taxonomy" id="885580"/>
    <lineage>
        <taxon>Eukaryota</taxon>
        <taxon>Metazoa</taxon>
        <taxon>Chordata</taxon>
        <taxon>Craniata</taxon>
        <taxon>Vertebrata</taxon>
        <taxon>Euteleostomi</taxon>
        <taxon>Mammalia</taxon>
        <taxon>Eutheria</taxon>
        <taxon>Euarchontoglires</taxon>
        <taxon>Glires</taxon>
        <taxon>Rodentia</taxon>
        <taxon>Hystricomorpha</taxon>
        <taxon>Bathyergidae</taxon>
        <taxon>Fukomys</taxon>
    </lineage>
</organism>
<dbReference type="SUPFAM" id="SSF55729">
    <property type="entry name" value="Acyl-CoA N-acyltransferases (Nat)"/>
    <property type="match status" value="2"/>
</dbReference>
<proteinExistence type="predicted"/>
<protein>
    <submittedName>
        <fullName evidence="5">Putative N-acetyltransferase CML2</fullName>
    </submittedName>
</protein>
<feature type="transmembrane region" description="Helical" evidence="3">
    <location>
        <begin position="33"/>
        <end position="54"/>
    </location>
</feature>
<keyword evidence="1 5" id="KW-0808">Transferase</keyword>
<dbReference type="STRING" id="885580.ENSFDAP00000019159"/>
<feature type="domain" description="N-acetyltransferase" evidence="4">
    <location>
        <begin position="403"/>
        <end position="558"/>
    </location>
</feature>
<keyword evidence="6" id="KW-1185">Reference proteome</keyword>
<keyword evidence="3" id="KW-1133">Transmembrane helix</keyword>
<dbReference type="InterPro" id="IPR000182">
    <property type="entry name" value="GNAT_dom"/>
</dbReference>